<dbReference type="Pfam" id="PF09995">
    <property type="entry name" value="MPAB_Lcp_cat"/>
    <property type="match status" value="1"/>
</dbReference>
<evidence type="ECO:0000259" key="1">
    <source>
        <dbReference type="Pfam" id="PF09995"/>
    </source>
</evidence>
<dbReference type="InterPro" id="IPR018713">
    <property type="entry name" value="MPAB/Lcp_cat_dom"/>
</dbReference>
<feature type="domain" description="ER-bound oxygenase mpaB/mpaB'/Rubber oxygenase catalytic" evidence="1">
    <location>
        <begin position="53"/>
        <end position="269"/>
    </location>
</feature>
<keyword evidence="3" id="KW-1185">Reference proteome</keyword>
<reference evidence="2 3" key="1">
    <citation type="submission" date="2023-05" db="EMBL/GenBank/DDBJ databases">
        <title>Draft genome sequence of Streptomyces sp. B-S-A8 isolated from a cave soil in Thailand.</title>
        <authorList>
            <person name="Chamroensaksri N."/>
            <person name="Muangham S."/>
        </authorList>
    </citation>
    <scope>NUCLEOTIDE SEQUENCE [LARGE SCALE GENOMIC DNA]</scope>
    <source>
        <strain evidence="2 3">B-S-A8</strain>
    </source>
</reference>
<dbReference type="GO" id="GO:0016491">
    <property type="term" value="F:oxidoreductase activity"/>
    <property type="evidence" value="ECO:0007669"/>
    <property type="project" value="UniProtKB-KW"/>
</dbReference>
<dbReference type="PANTHER" id="PTHR36151">
    <property type="entry name" value="BLR2777 PROTEIN"/>
    <property type="match status" value="1"/>
</dbReference>
<proteinExistence type="predicted"/>
<dbReference type="PANTHER" id="PTHR36151:SF3">
    <property type="entry name" value="ER-BOUND OXYGENASE MPAB_MPAB'_RUBBER OXYGENASE CATALYTIC DOMAIN-CONTAINING PROTEIN"/>
    <property type="match status" value="1"/>
</dbReference>
<sequence>MSGVRPVCVLTTLRARAGGALFARVAGPEGPRNRELIHCAPGPRWFAAERPIRRVHGDGAMFVGGLAALLLQSLHPLAMAAVDAHSGYRGDPWGRLQRTSTFLATTTYGPADSAQAACERVRSVHAGVHGHTPDGVPYRASDPHLLLWVHTAEVACFLLAHQTFGARPLNAAGCDGYVADAARVARALGVPDPPMSYREVRALLGRFRPELRGTPAARDTARFLLLRPPLPVAALPFYGALAVNAVALLPRWATAELRIPRLGRSAERLLVRPVGGGCTRVIRWAMAGAPPPAAAAAAAAAATATATATATT</sequence>
<evidence type="ECO:0000313" key="2">
    <source>
        <dbReference type="EMBL" id="MDI3387781.1"/>
    </source>
</evidence>
<accession>A0ABT6RTM2</accession>
<dbReference type="Proteomes" id="UP001224661">
    <property type="component" value="Unassembled WGS sequence"/>
</dbReference>
<keyword evidence="2" id="KW-0560">Oxidoreductase</keyword>
<dbReference type="EC" id="1.-.-.-" evidence="2"/>
<organism evidence="2 3">
    <name type="scientific">Streptomyces solicavernae</name>
    <dbReference type="NCBI Taxonomy" id="3043614"/>
    <lineage>
        <taxon>Bacteria</taxon>
        <taxon>Bacillati</taxon>
        <taxon>Actinomycetota</taxon>
        <taxon>Actinomycetes</taxon>
        <taxon>Kitasatosporales</taxon>
        <taxon>Streptomycetaceae</taxon>
        <taxon>Streptomyces</taxon>
    </lineage>
</organism>
<evidence type="ECO:0000313" key="3">
    <source>
        <dbReference type="Proteomes" id="UP001224661"/>
    </source>
</evidence>
<name>A0ABT6RTM2_9ACTN</name>
<protein>
    <submittedName>
        <fullName evidence="2">Oxygenase MpaB family protein</fullName>
        <ecNumber evidence="2">1.-.-.-</ecNumber>
    </submittedName>
</protein>
<comment type="caution">
    <text evidence="2">The sequence shown here is derived from an EMBL/GenBank/DDBJ whole genome shotgun (WGS) entry which is preliminary data.</text>
</comment>
<dbReference type="EMBL" id="JASCIR010000012">
    <property type="protein sequence ID" value="MDI3387781.1"/>
    <property type="molecule type" value="Genomic_DNA"/>
</dbReference>
<gene>
    <name evidence="2" type="ORF">QIS99_16460</name>
</gene>
<dbReference type="RefSeq" id="WP_282514125.1">
    <property type="nucleotide sequence ID" value="NZ_JASCIR010000012.1"/>
</dbReference>